<accession>A0A8J2YMZ6</accession>
<reference evidence="1" key="1">
    <citation type="journal article" date="2014" name="Int. J. Syst. Evol. Microbiol.">
        <title>Complete genome sequence of Corynebacterium casei LMG S-19264T (=DSM 44701T), isolated from a smear-ripened cheese.</title>
        <authorList>
            <consortium name="US DOE Joint Genome Institute (JGI-PGF)"/>
            <person name="Walter F."/>
            <person name="Albersmeier A."/>
            <person name="Kalinowski J."/>
            <person name="Ruckert C."/>
        </authorList>
    </citation>
    <scope>NUCLEOTIDE SEQUENCE</scope>
    <source>
        <strain evidence="1">CCM 7684</strain>
    </source>
</reference>
<reference evidence="1" key="2">
    <citation type="submission" date="2020-09" db="EMBL/GenBank/DDBJ databases">
        <authorList>
            <person name="Sun Q."/>
            <person name="Sedlacek I."/>
        </authorList>
    </citation>
    <scope>NUCLEOTIDE SEQUENCE</scope>
    <source>
        <strain evidence="1">CCM 7684</strain>
    </source>
</reference>
<sequence length="111" mass="11988">MDGGESLIKRMGAPGDRPRLRPLLRCAVGDESKGWRGGHAGSPVAEEMKAYLSNSRKQVCKICFLTVMLGPVPGESEHDVGRGRAYGWAWLIPGDFALRNSGDRRFAASSG</sequence>
<dbReference type="AlphaFoldDB" id="A0A8J2YMZ6"/>
<gene>
    <name evidence="1" type="ORF">GCM10007276_34600</name>
</gene>
<comment type="caution">
    <text evidence="1">The sequence shown here is derived from an EMBL/GenBank/DDBJ whole genome shotgun (WGS) entry which is preliminary data.</text>
</comment>
<evidence type="ECO:0000313" key="1">
    <source>
        <dbReference type="EMBL" id="GGE54658.1"/>
    </source>
</evidence>
<protein>
    <submittedName>
        <fullName evidence="1">Uncharacterized protein</fullName>
    </submittedName>
</protein>
<proteinExistence type="predicted"/>
<dbReference type="Proteomes" id="UP000602745">
    <property type="component" value="Unassembled WGS sequence"/>
</dbReference>
<organism evidence="1 2">
    <name type="scientific">Agaricicola taiwanensis</name>
    <dbReference type="NCBI Taxonomy" id="591372"/>
    <lineage>
        <taxon>Bacteria</taxon>
        <taxon>Pseudomonadati</taxon>
        <taxon>Pseudomonadota</taxon>
        <taxon>Alphaproteobacteria</taxon>
        <taxon>Rhodobacterales</taxon>
        <taxon>Paracoccaceae</taxon>
        <taxon>Agaricicola</taxon>
    </lineage>
</organism>
<keyword evidence="2" id="KW-1185">Reference proteome</keyword>
<name>A0A8J2YMZ6_9RHOB</name>
<evidence type="ECO:0000313" key="2">
    <source>
        <dbReference type="Proteomes" id="UP000602745"/>
    </source>
</evidence>
<dbReference type="EMBL" id="BMCP01000008">
    <property type="protein sequence ID" value="GGE54658.1"/>
    <property type="molecule type" value="Genomic_DNA"/>
</dbReference>